<evidence type="ECO:0000256" key="1">
    <source>
        <dbReference type="SAM" id="MobiDB-lite"/>
    </source>
</evidence>
<gene>
    <name evidence="2" type="ORF">HMPREF1991_00747</name>
</gene>
<dbReference type="HOGENOM" id="CLU_1453206_0_0_10"/>
<feature type="region of interest" description="Disordered" evidence="1">
    <location>
        <begin position="143"/>
        <end position="186"/>
    </location>
</feature>
<feature type="compositionally biased region" description="Polar residues" evidence="1">
    <location>
        <begin position="84"/>
        <end position="109"/>
    </location>
</feature>
<dbReference type="AlphaFoldDB" id="A0A069QTM7"/>
<protein>
    <recommendedName>
        <fullName evidence="4">Membrane receptor RagA</fullName>
    </recommendedName>
</protein>
<keyword evidence="3" id="KW-1185">Reference proteome</keyword>
<feature type="region of interest" description="Disordered" evidence="1">
    <location>
        <begin position="84"/>
        <end position="122"/>
    </location>
</feature>
<dbReference type="Proteomes" id="UP000027442">
    <property type="component" value="Unassembled WGS sequence"/>
</dbReference>
<comment type="caution">
    <text evidence="2">The sequence shown here is derived from an EMBL/GenBank/DDBJ whole genome shotgun (WGS) entry which is preliminary data.</text>
</comment>
<feature type="compositionally biased region" description="Basic and acidic residues" evidence="1">
    <location>
        <begin position="164"/>
        <end position="173"/>
    </location>
</feature>
<dbReference type="EMBL" id="JNGW01000024">
    <property type="protein sequence ID" value="KDR53191.1"/>
    <property type="molecule type" value="Genomic_DNA"/>
</dbReference>
<dbReference type="RefSeq" id="WP_018968282.1">
    <property type="nucleotide sequence ID" value="NZ_KB899224.1"/>
</dbReference>
<evidence type="ECO:0000313" key="2">
    <source>
        <dbReference type="EMBL" id="KDR53191.1"/>
    </source>
</evidence>
<dbReference type="eggNOG" id="COG0810">
    <property type="taxonomic scope" value="Bacteria"/>
</dbReference>
<dbReference type="PATRIC" id="fig|1122985.7.peg.775"/>
<sequence length="186" mass="20060">MKPNGKNICAALKQVRKRVADTNGISYSPKECHFEGDCNGTCPACEAEVRYLEHQLNLLRKAGKAATVMGVAMGMTMVAGCKTGNANAPSTPPQGTGQTNRVETDSNATPAPKASRTDTSLIKNIRHADDDLLILGEISMPDSIDSTEVDSNDPFPLGKIAPTKPEKKKEAQKTPKKNKKKGRKRR</sequence>
<feature type="compositionally biased region" description="Basic residues" evidence="1">
    <location>
        <begin position="174"/>
        <end position="186"/>
    </location>
</feature>
<organism evidence="2 3">
    <name type="scientific">Hoylesella loescheii DSM 19665 = JCM 12249 = ATCC 15930</name>
    <dbReference type="NCBI Taxonomy" id="1122985"/>
    <lineage>
        <taxon>Bacteria</taxon>
        <taxon>Pseudomonadati</taxon>
        <taxon>Bacteroidota</taxon>
        <taxon>Bacteroidia</taxon>
        <taxon>Bacteroidales</taxon>
        <taxon>Prevotellaceae</taxon>
        <taxon>Hoylesella</taxon>
    </lineage>
</organism>
<name>A0A069QTM7_HOYLO</name>
<proteinExistence type="predicted"/>
<reference evidence="2 3" key="1">
    <citation type="submission" date="2013-08" db="EMBL/GenBank/DDBJ databases">
        <authorList>
            <person name="Weinstock G."/>
            <person name="Sodergren E."/>
            <person name="Wylie T."/>
            <person name="Fulton L."/>
            <person name="Fulton R."/>
            <person name="Fronick C."/>
            <person name="O'Laughlin M."/>
            <person name="Godfrey J."/>
            <person name="Miner T."/>
            <person name="Herter B."/>
            <person name="Appelbaum E."/>
            <person name="Cordes M."/>
            <person name="Lek S."/>
            <person name="Wollam A."/>
            <person name="Pepin K.H."/>
            <person name="Palsikar V.B."/>
            <person name="Mitreva M."/>
            <person name="Wilson R.K."/>
        </authorList>
    </citation>
    <scope>NUCLEOTIDE SEQUENCE [LARGE SCALE GENOMIC DNA]</scope>
    <source>
        <strain evidence="2 3">ATCC 15930</strain>
    </source>
</reference>
<accession>A0A069QTM7</accession>
<evidence type="ECO:0000313" key="3">
    <source>
        <dbReference type="Proteomes" id="UP000027442"/>
    </source>
</evidence>
<evidence type="ECO:0008006" key="4">
    <source>
        <dbReference type="Google" id="ProtNLM"/>
    </source>
</evidence>